<dbReference type="PANTHER" id="PTHR43999">
    <property type="entry name" value="DNAJ HOMOLOG SUBFAMILY C MEMBER 2"/>
    <property type="match status" value="1"/>
</dbReference>
<dbReference type="GO" id="GO:0030544">
    <property type="term" value="F:Hsp70 protein binding"/>
    <property type="evidence" value="ECO:0007669"/>
    <property type="project" value="InterPro"/>
</dbReference>
<dbReference type="GO" id="GO:0043022">
    <property type="term" value="F:ribosome binding"/>
    <property type="evidence" value="ECO:0007669"/>
    <property type="project" value="InterPro"/>
</dbReference>
<dbReference type="RefSeq" id="XP_014564413.1">
    <property type="nucleotide sequence ID" value="XM_014708927.1"/>
</dbReference>
<dbReference type="GO" id="GO:0005829">
    <property type="term" value="C:cytosol"/>
    <property type="evidence" value="ECO:0007669"/>
    <property type="project" value="TreeGrafter"/>
</dbReference>
<dbReference type="InParanoid" id="A0A0B2UH32"/>
<comment type="caution">
    <text evidence="3">The sequence shown here is derived from an EMBL/GenBank/DDBJ whole genome shotgun (WGS) entry which is preliminary data.</text>
</comment>
<dbReference type="SUPFAM" id="SSF46565">
    <property type="entry name" value="Chaperone J-domain"/>
    <property type="match status" value="1"/>
</dbReference>
<keyword evidence="4" id="KW-1185">Reference proteome</keyword>
<gene>
    <name evidence="3" type="ORF">M896_010220</name>
</gene>
<sequence length="293" mass="35225">MTDLLMKYEKLKGEAARIENEYLSRRRITRLYSKEQLKNPWGVDLYLLLDLDMYRTQKIPKDILSHVVKVKKYFYHPDLPEGSNEAFVLVKMANEILGDPRLRLIYNSNFFDDAIPEDRIYYSDEFFHVFGECFERNGKFSVRQPVPQLKPNDDIKSVEEFYEFWSNFKSWRTYENPDEFYKMNLQDRSRYTMNHQEQMKQSRNKDILRIKKLVQIAKKRDPRIGKSIVQQVMEMKVSEWSDQEIATLKRLLMLFNKTSKNKWEVITEKLVEITGTKRSVDEVMKKVQEIGKK</sequence>
<feature type="domain" description="Myb-like" evidence="2">
    <location>
        <begin position="238"/>
        <end position="292"/>
    </location>
</feature>
<proteinExistence type="predicted"/>
<dbReference type="GeneID" id="26260865"/>
<accession>A0A0B2UH32</accession>
<dbReference type="Proteomes" id="UP000031056">
    <property type="component" value="Unassembled WGS sequence"/>
</dbReference>
<protein>
    <submittedName>
        <fullName evidence="3">Zuotin-like protein</fullName>
    </submittedName>
</protein>
<dbReference type="PANTHER" id="PTHR43999:SF3">
    <property type="entry name" value="TRANSCRIPTION FACTOR MAMYB"/>
    <property type="match status" value="1"/>
</dbReference>
<feature type="domain" description="Zuotin-like zuotin homology" evidence="1">
    <location>
        <begin position="125"/>
        <end position="224"/>
    </location>
</feature>
<dbReference type="GO" id="GO:0006450">
    <property type="term" value="P:regulation of translational fidelity"/>
    <property type="evidence" value="ECO:0007669"/>
    <property type="project" value="InterPro"/>
</dbReference>
<dbReference type="FunCoup" id="A0A0B2UH32">
    <property type="interactions" value="110"/>
</dbReference>
<dbReference type="EMBL" id="JOKQ01000001">
    <property type="protein sequence ID" value="KHN70371.1"/>
    <property type="molecule type" value="Genomic_DNA"/>
</dbReference>
<dbReference type="AlphaFoldDB" id="A0A0B2UH32"/>
<dbReference type="InterPro" id="IPR054076">
    <property type="entry name" value="ZUO1-like_ZHD"/>
</dbReference>
<evidence type="ECO:0000313" key="4">
    <source>
        <dbReference type="Proteomes" id="UP000031056"/>
    </source>
</evidence>
<evidence type="ECO:0000259" key="1">
    <source>
        <dbReference type="Pfam" id="PF21884"/>
    </source>
</evidence>
<organism evidence="3 4">
    <name type="scientific">Ordospora colligata OC4</name>
    <dbReference type="NCBI Taxonomy" id="1354746"/>
    <lineage>
        <taxon>Eukaryota</taxon>
        <taxon>Fungi</taxon>
        <taxon>Fungi incertae sedis</taxon>
        <taxon>Microsporidia</taxon>
        <taxon>Ordosporidae</taxon>
        <taxon>Ordospora</taxon>
    </lineage>
</organism>
<dbReference type="HOGENOM" id="CLU_082159_0_0_1"/>
<dbReference type="PROSITE" id="PS00636">
    <property type="entry name" value="DNAJ_1"/>
    <property type="match status" value="1"/>
</dbReference>
<dbReference type="GO" id="GO:0051083">
    <property type="term" value="P:'de novo' cotranslational protein folding"/>
    <property type="evidence" value="ECO:0007669"/>
    <property type="project" value="InterPro"/>
</dbReference>
<dbReference type="InterPro" id="IPR044634">
    <property type="entry name" value="Zuotin/DnaJC2"/>
</dbReference>
<dbReference type="STRING" id="1354746.A0A0B2UH32"/>
<dbReference type="Pfam" id="PF23082">
    <property type="entry name" value="Myb_DNA-binding_2"/>
    <property type="match status" value="1"/>
</dbReference>
<reference evidence="3 4" key="1">
    <citation type="journal article" date="2014" name="MBio">
        <title>The Ordospora colligata genome; evolution of extreme reduction in microsporidia and host-to-parasite horizontal gene transfer.</title>
        <authorList>
            <person name="Pombert J.-F."/>
            <person name="Haag K.L."/>
            <person name="Beidas S."/>
            <person name="Ebert D."/>
            <person name="Keeling P.J."/>
        </authorList>
    </citation>
    <scope>NUCLEOTIDE SEQUENCE [LARGE SCALE GENOMIC DNA]</scope>
    <source>
        <strain evidence="3 4">OC4</strain>
    </source>
</reference>
<dbReference type="Gene3D" id="1.10.10.60">
    <property type="entry name" value="Homeodomain-like"/>
    <property type="match status" value="1"/>
</dbReference>
<dbReference type="InterPro" id="IPR036869">
    <property type="entry name" value="J_dom_sf"/>
</dbReference>
<evidence type="ECO:0000313" key="3">
    <source>
        <dbReference type="EMBL" id="KHN70371.1"/>
    </source>
</evidence>
<dbReference type="InterPro" id="IPR018253">
    <property type="entry name" value="DnaJ_domain_CS"/>
</dbReference>
<dbReference type="VEuPathDB" id="MicrosporidiaDB:M896_010220"/>
<dbReference type="Pfam" id="PF21884">
    <property type="entry name" value="ZUO1-like_ZHD"/>
    <property type="match status" value="1"/>
</dbReference>
<dbReference type="OrthoDB" id="1690618at2759"/>
<dbReference type="InterPro" id="IPR001005">
    <property type="entry name" value="SANT/Myb"/>
</dbReference>
<name>A0A0B2UH32_9MICR</name>
<evidence type="ECO:0000259" key="2">
    <source>
        <dbReference type="Pfam" id="PF23082"/>
    </source>
</evidence>